<dbReference type="AlphaFoldDB" id="A0A1W6YSE4"/>
<name>A0A1W6YSE4_9BORD</name>
<protein>
    <recommendedName>
        <fullName evidence="4">Methyl-accepting transducer domain-containing protein</fullName>
    </recommendedName>
</protein>
<dbReference type="KEGG" id="bgv:CAL12_23755"/>
<evidence type="ECO:0000259" key="4">
    <source>
        <dbReference type="PROSITE" id="PS50111"/>
    </source>
</evidence>
<dbReference type="InterPro" id="IPR004089">
    <property type="entry name" value="MCPsignal_dom"/>
</dbReference>
<evidence type="ECO:0000256" key="3">
    <source>
        <dbReference type="SAM" id="MobiDB-lite"/>
    </source>
</evidence>
<dbReference type="GO" id="GO:0007165">
    <property type="term" value="P:signal transduction"/>
    <property type="evidence" value="ECO:0007669"/>
    <property type="project" value="UniProtKB-KW"/>
</dbReference>
<keyword evidence="1 2" id="KW-0807">Transducer</keyword>
<keyword evidence="6" id="KW-1185">Reference proteome</keyword>
<gene>
    <name evidence="5" type="ORF">CAL12_23755</name>
</gene>
<accession>A0A1W6YSE4</accession>
<evidence type="ECO:0000313" key="5">
    <source>
        <dbReference type="EMBL" id="ARP83523.1"/>
    </source>
</evidence>
<dbReference type="Gene3D" id="1.10.287.950">
    <property type="entry name" value="Methyl-accepting chemotaxis protein"/>
    <property type="match status" value="1"/>
</dbReference>
<dbReference type="EMBL" id="CP021108">
    <property type="protein sequence ID" value="ARP83523.1"/>
    <property type="molecule type" value="Genomic_DNA"/>
</dbReference>
<dbReference type="STRING" id="1416806.CAL12_23755"/>
<organism evidence="5 6">
    <name type="scientific">Bordetella genomosp. 8</name>
    <dbReference type="NCBI Taxonomy" id="1416806"/>
    <lineage>
        <taxon>Bacteria</taxon>
        <taxon>Pseudomonadati</taxon>
        <taxon>Pseudomonadota</taxon>
        <taxon>Betaproteobacteria</taxon>
        <taxon>Burkholderiales</taxon>
        <taxon>Alcaligenaceae</taxon>
        <taxon>Bordetella</taxon>
    </lineage>
</organism>
<evidence type="ECO:0000256" key="1">
    <source>
        <dbReference type="ARBA" id="ARBA00023224"/>
    </source>
</evidence>
<feature type="region of interest" description="Disordered" evidence="3">
    <location>
        <begin position="366"/>
        <end position="389"/>
    </location>
</feature>
<reference evidence="5 6" key="1">
    <citation type="submission" date="2017-05" db="EMBL/GenBank/DDBJ databases">
        <title>Complete and WGS of Bordetella genogroups.</title>
        <authorList>
            <person name="Spilker T."/>
            <person name="LiPuma J."/>
        </authorList>
    </citation>
    <scope>NUCLEOTIDE SEQUENCE [LARGE SCALE GENOMIC DNA]</scope>
    <source>
        <strain evidence="5 6">AU19157</strain>
    </source>
</reference>
<evidence type="ECO:0000313" key="6">
    <source>
        <dbReference type="Proteomes" id="UP000194151"/>
    </source>
</evidence>
<dbReference type="RefSeq" id="WP_086066855.1">
    <property type="nucleotide sequence ID" value="NZ_CP021108.1"/>
</dbReference>
<dbReference type="PROSITE" id="PS50111">
    <property type="entry name" value="CHEMOTAXIS_TRANSDUC_2"/>
    <property type="match status" value="1"/>
</dbReference>
<evidence type="ECO:0000256" key="2">
    <source>
        <dbReference type="PROSITE-ProRule" id="PRU00284"/>
    </source>
</evidence>
<dbReference type="Pfam" id="PF00015">
    <property type="entry name" value="MCPsignal"/>
    <property type="match status" value="1"/>
</dbReference>
<dbReference type="Proteomes" id="UP000194151">
    <property type="component" value="Chromosome"/>
</dbReference>
<dbReference type="PANTHER" id="PTHR32089:SF112">
    <property type="entry name" value="LYSOZYME-LIKE PROTEIN-RELATED"/>
    <property type="match status" value="1"/>
</dbReference>
<feature type="domain" description="Methyl-accepting transducer" evidence="4">
    <location>
        <begin position="117"/>
        <end position="302"/>
    </location>
</feature>
<dbReference type="PANTHER" id="PTHR32089">
    <property type="entry name" value="METHYL-ACCEPTING CHEMOTAXIS PROTEIN MCPB"/>
    <property type="match status" value="1"/>
</dbReference>
<dbReference type="SUPFAM" id="SSF58104">
    <property type="entry name" value="Methyl-accepting chemotaxis protein (MCP) signaling domain"/>
    <property type="match status" value="1"/>
</dbReference>
<proteinExistence type="predicted"/>
<sequence>MNIAGFSWSSAAAPVLGIAGGAATAWAGAWATQPLAAAGALVVAGLLAGYAARRGAGSQDLDVDAHVQNLASFCGDLAPVWSRQIESSRTQMETAVTALSMRFGEISTRLDQTLKLSTRDSSGHGESAAGVSARSAEQLHTVVDQLSASMKTKVELLGKVQGLKGFVDELQGMVQAIGQITQQTNLLAINATIEAAHAGSLGRGFATVAQEVRALSKQSGETGARIAEKIAFIGDAIVATCAAAEESTRSEQAAIAASEGTIQEVLERFRSFADGLGRTTDLLREESQGIQEEVSQALVQLQFQDRVGQVMSHVGANIERLPAVMQDYGEACAAAGELRPLDAAPLLSELERTYAMADERDIHQGAAPSPAARTTQSAPAAASTDITFF</sequence>
<dbReference type="GO" id="GO:0016020">
    <property type="term" value="C:membrane"/>
    <property type="evidence" value="ECO:0007669"/>
    <property type="project" value="InterPro"/>
</dbReference>
<dbReference type="SMART" id="SM00283">
    <property type="entry name" value="MA"/>
    <property type="match status" value="1"/>
</dbReference>